<evidence type="ECO:0000313" key="1">
    <source>
        <dbReference type="EMBL" id="KAK3385088.1"/>
    </source>
</evidence>
<reference evidence="1" key="2">
    <citation type="submission" date="2023-06" db="EMBL/GenBank/DDBJ databases">
        <authorList>
            <consortium name="Lawrence Berkeley National Laboratory"/>
            <person name="Haridas S."/>
            <person name="Hensen N."/>
            <person name="Bonometti L."/>
            <person name="Westerberg I."/>
            <person name="Brannstrom I.O."/>
            <person name="Guillou S."/>
            <person name="Cros-Aarteil S."/>
            <person name="Calhoun S."/>
            <person name="Kuo A."/>
            <person name="Mondo S."/>
            <person name="Pangilinan J."/>
            <person name="Riley R."/>
            <person name="LaButti K."/>
            <person name="Andreopoulos B."/>
            <person name="Lipzen A."/>
            <person name="Chen C."/>
            <person name="Yanf M."/>
            <person name="Daum C."/>
            <person name="Ng V."/>
            <person name="Clum A."/>
            <person name="Steindorff A."/>
            <person name="Ohm R."/>
            <person name="Martin F."/>
            <person name="Silar P."/>
            <person name="Natvig D."/>
            <person name="Lalanne C."/>
            <person name="Gautier V."/>
            <person name="Ament-velasquez S.L."/>
            <person name="Kruys A."/>
            <person name="Hutchinson M.I."/>
            <person name="Powell A.J."/>
            <person name="Barry K."/>
            <person name="Miller A.N."/>
            <person name="Grigoriev I.V."/>
            <person name="Debuchy R."/>
            <person name="Gladieux P."/>
            <person name="Thoren M.H."/>
            <person name="Johannesson H."/>
        </authorList>
    </citation>
    <scope>NUCLEOTIDE SEQUENCE</scope>
    <source>
        <strain evidence="1">CBS 232.78</strain>
    </source>
</reference>
<protein>
    <submittedName>
        <fullName evidence="1">Uncharacterized protein</fullName>
    </submittedName>
</protein>
<reference evidence="1" key="1">
    <citation type="journal article" date="2023" name="Mol. Phylogenet. Evol.">
        <title>Genome-scale phylogeny and comparative genomics of the fungal order Sordariales.</title>
        <authorList>
            <person name="Hensen N."/>
            <person name="Bonometti L."/>
            <person name="Westerberg I."/>
            <person name="Brannstrom I.O."/>
            <person name="Guillou S."/>
            <person name="Cros-Aarteil S."/>
            <person name="Calhoun S."/>
            <person name="Haridas S."/>
            <person name="Kuo A."/>
            <person name="Mondo S."/>
            <person name="Pangilinan J."/>
            <person name="Riley R."/>
            <person name="LaButti K."/>
            <person name="Andreopoulos B."/>
            <person name="Lipzen A."/>
            <person name="Chen C."/>
            <person name="Yan M."/>
            <person name="Daum C."/>
            <person name="Ng V."/>
            <person name="Clum A."/>
            <person name="Steindorff A."/>
            <person name="Ohm R.A."/>
            <person name="Martin F."/>
            <person name="Silar P."/>
            <person name="Natvig D.O."/>
            <person name="Lalanne C."/>
            <person name="Gautier V."/>
            <person name="Ament-Velasquez S.L."/>
            <person name="Kruys A."/>
            <person name="Hutchinson M.I."/>
            <person name="Powell A.J."/>
            <person name="Barry K."/>
            <person name="Miller A.N."/>
            <person name="Grigoriev I.V."/>
            <person name="Debuchy R."/>
            <person name="Gladieux P."/>
            <person name="Hiltunen Thoren M."/>
            <person name="Johannesson H."/>
        </authorList>
    </citation>
    <scope>NUCLEOTIDE SEQUENCE</scope>
    <source>
        <strain evidence="1">CBS 232.78</strain>
    </source>
</reference>
<comment type="caution">
    <text evidence="1">The sequence shown here is derived from an EMBL/GenBank/DDBJ whole genome shotgun (WGS) entry which is preliminary data.</text>
</comment>
<dbReference type="Proteomes" id="UP001285441">
    <property type="component" value="Unassembled WGS sequence"/>
</dbReference>
<gene>
    <name evidence="1" type="ORF">B0H63DRAFT_178950</name>
</gene>
<evidence type="ECO:0000313" key="2">
    <source>
        <dbReference type="Proteomes" id="UP001285441"/>
    </source>
</evidence>
<dbReference type="EMBL" id="JAULSW010000004">
    <property type="protein sequence ID" value="KAK3385088.1"/>
    <property type="molecule type" value="Genomic_DNA"/>
</dbReference>
<sequence length="213" mass="23481">MLGYGGDSRVGDCCFSGSRQEKELPQAHLAGPRGAKIRIRTEPISTLIADVKAGTRNAPGWAEIRHGARLGNARASWVDLGEYDNTKTHAAWLLGSLHPAIWWRAGGGVLRCSPTQPQRTTNGNLGRRCSLLTGKSRLAHPIRQPKRLKHATSSSKSVRLNTNRAFLFTKRREIKRSPSSKVFNLPGCYCLALPRTPRNGGFRLSIFEGMKIN</sequence>
<dbReference type="AlphaFoldDB" id="A0AAE0TZ82"/>
<organism evidence="1 2">
    <name type="scientific">Podospora didyma</name>
    <dbReference type="NCBI Taxonomy" id="330526"/>
    <lineage>
        <taxon>Eukaryota</taxon>
        <taxon>Fungi</taxon>
        <taxon>Dikarya</taxon>
        <taxon>Ascomycota</taxon>
        <taxon>Pezizomycotina</taxon>
        <taxon>Sordariomycetes</taxon>
        <taxon>Sordariomycetidae</taxon>
        <taxon>Sordariales</taxon>
        <taxon>Podosporaceae</taxon>
        <taxon>Podospora</taxon>
    </lineage>
</organism>
<accession>A0AAE0TZ82</accession>
<keyword evidence="2" id="KW-1185">Reference proteome</keyword>
<name>A0AAE0TZ82_9PEZI</name>
<proteinExistence type="predicted"/>